<keyword evidence="1" id="KW-0732">Signal</keyword>
<feature type="signal peptide" evidence="1">
    <location>
        <begin position="1"/>
        <end position="23"/>
    </location>
</feature>
<name>A0A0U4HIZ0_9PSED</name>
<dbReference type="OrthoDB" id="490569at2"/>
<reference evidence="3 4" key="1">
    <citation type="submission" date="2016-01" db="EMBL/GenBank/DDBJ databases">
        <title>Annotation of Pseudomonas oryzihabitans USDA-ARS-USMARC-56511.</title>
        <authorList>
            <person name="Harhay G.P."/>
            <person name="Harhay D.M."/>
            <person name="Smith T.P.L."/>
            <person name="Bono J.L."/>
            <person name="Heaton M.P."/>
            <person name="Clawson M.L."/>
            <person name="Chitko-Mckown C.G."/>
            <person name="Capik S.F."/>
            <person name="DeDonder K.D."/>
            <person name="Apley M.D."/>
            <person name="Lubbers B.V."/>
            <person name="White B.J."/>
            <person name="Larson R.L."/>
        </authorList>
    </citation>
    <scope>NUCLEOTIDE SEQUENCE [LARGE SCALE GENOMIC DNA]</scope>
    <source>
        <strain evidence="3 4">USDA-ARS-USMARC-56511</strain>
    </source>
</reference>
<gene>
    <name evidence="3" type="ORF">APT59_16740</name>
</gene>
<evidence type="ECO:0000256" key="1">
    <source>
        <dbReference type="SAM" id="SignalP"/>
    </source>
</evidence>
<dbReference type="EMBL" id="CP013987">
    <property type="protein sequence ID" value="ALZ85770.1"/>
    <property type="molecule type" value="Genomic_DNA"/>
</dbReference>
<feature type="chain" id="PRO_5006849963" description="DUF2059 domain-containing protein" evidence="1">
    <location>
        <begin position="24"/>
        <end position="178"/>
    </location>
</feature>
<dbReference type="AlphaFoldDB" id="A0A0U4HIZ0"/>
<proteinExistence type="predicted"/>
<sequence>MKKTLRTLGALVLLSSASGLALADAKSHAADAERFLKLANADKLTTPVYAQVQQLFAQHFEQAKAPAKKAVLESYTARANQALDSTIGWEKIKPEMVKLYTDNFTEDELEGLIKFYQSDLGKKMIATLPRLSAQSAQMTQAKLEQAVPKVNGILAEMDKELGVKPPAGAGNATPPAKR</sequence>
<dbReference type="KEGG" id="por:APT59_16740"/>
<evidence type="ECO:0000313" key="4">
    <source>
        <dbReference type="Proteomes" id="UP000064137"/>
    </source>
</evidence>
<feature type="domain" description="DUF2059" evidence="2">
    <location>
        <begin position="90"/>
        <end position="148"/>
    </location>
</feature>
<dbReference type="Pfam" id="PF09832">
    <property type="entry name" value="DUF2059"/>
    <property type="match status" value="1"/>
</dbReference>
<dbReference type="Proteomes" id="UP000064137">
    <property type="component" value="Chromosome"/>
</dbReference>
<evidence type="ECO:0000313" key="3">
    <source>
        <dbReference type="EMBL" id="ALZ85770.1"/>
    </source>
</evidence>
<dbReference type="InterPro" id="IPR018637">
    <property type="entry name" value="DUF2059"/>
</dbReference>
<protein>
    <recommendedName>
        <fullName evidence="2">DUF2059 domain-containing protein</fullName>
    </recommendedName>
</protein>
<accession>A0A0U4HIZ0</accession>
<dbReference type="RefSeq" id="WP_059315889.1">
    <property type="nucleotide sequence ID" value="NZ_CP013987.1"/>
</dbReference>
<organism evidence="3 4">
    <name type="scientific">Pseudomonas oryzihabitans</name>
    <dbReference type="NCBI Taxonomy" id="47885"/>
    <lineage>
        <taxon>Bacteria</taxon>
        <taxon>Pseudomonadati</taxon>
        <taxon>Pseudomonadota</taxon>
        <taxon>Gammaproteobacteria</taxon>
        <taxon>Pseudomonadales</taxon>
        <taxon>Pseudomonadaceae</taxon>
        <taxon>Pseudomonas</taxon>
    </lineage>
</organism>
<evidence type="ECO:0000259" key="2">
    <source>
        <dbReference type="Pfam" id="PF09832"/>
    </source>
</evidence>